<dbReference type="EMBL" id="CP014646">
    <property type="protein sequence ID" value="AMO38871.1"/>
    <property type="molecule type" value="Genomic_DNA"/>
</dbReference>
<dbReference type="PANTHER" id="PTHR44757">
    <property type="entry name" value="DIGUANYLATE CYCLASE DGCP"/>
    <property type="match status" value="1"/>
</dbReference>
<dbReference type="Pfam" id="PF00563">
    <property type="entry name" value="EAL"/>
    <property type="match status" value="1"/>
</dbReference>
<dbReference type="InterPro" id="IPR035965">
    <property type="entry name" value="PAS-like_dom_sf"/>
</dbReference>
<organism evidence="2 3">
    <name type="scientific">Thauera humireducens</name>
    <dbReference type="NCBI Taxonomy" id="1134435"/>
    <lineage>
        <taxon>Bacteria</taxon>
        <taxon>Pseudomonadati</taxon>
        <taxon>Pseudomonadota</taxon>
        <taxon>Betaproteobacteria</taxon>
        <taxon>Rhodocyclales</taxon>
        <taxon>Zoogloeaceae</taxon>
        <taxon>Thauera</taxon>
    </lineage>
</organism>
<feature type="domain" description="EAL" evidence="1">
    <location>
        <begin position="178"/>
        <end position="434"/>
    </location>
</feature>
<dbReference type="SMART" id="SM00052">
    <property type="entry name" value="EAL"/>
    <property type="match status" value="1"/>
</dbReference>
<dbReference type="InterPro" id="IPR035919">
    <property type="entry name" value="EAL_sf"/>
</dbReference>
<dbReference type="STRING" id="1134435.AC731_019140"/>
<dbReference type="SMART" id="SM00091">
    <property type="entry name" value="PAS"/>
    <property type="match status" value="1"/>
</dbReference>
<dbReference type="SUPFAM" id="SSF141868">
    <property type="entry name" value="EAL domain-like"/>
    <property type="match status" value="1"/>
</dbReference>
<reference evidence="3" key="1">
    <citation type="submission" date="2016-03" db="EMBL/GenBank/DDBJ databases">
        <authorList>
            <person name="Ma C."/>
            <person name="Zhou S."/>
            <person name="Yang G."/>
        </authorList>
    </citation>
    <scope>NUCLEOTIDE SEQUENCE [LARGE SCALE GENOMIC DNA]</scope>
    <source>
        <strain evidence="3">SgZ-1</strain>
    </source>
</reference>
<dbReference type="CDD" id="cd01948">
    <property type="entry name" value="EAL"/>
    <property type="match status" value="1"/>
</dbReference>
<dbReference type="RefSeq" id="WP_048708508.1">
    <property type="nucleotide sequence ID" value="NZ_CP014646.1"/>
</dbReference>
<dbReference type="KEGG" id="thu:AC731_019140"/>
<dbReference type="Proteomes" id="UP000036902">
    <property type="component" value="Chromosome"/>
</dbReference>
<dbReference type="AlphaFoldDB" id="A0A127KAF1"/>
<protein>
    <submittedName>
        <fullName evidence="2">Diguanylate cyclase</fullName>
    </submittedName>
</protein>
<keyword evidence="3" id="KW-1185">Reference proteome</keyword>
<dbReference type="SUPFAM" id="SSF55785">
    <property type="entry name" value="PYP-like sensor domain (PAS domain)"/>
    <property type="match status" value="1"/>
</dbReference>
<gene>
    <name evidence="2" type="ORF">AC731_019140</name>
</gene>
<dbReference type="GO" id="GO:0006355">
    <property type="term" value="P:regulation of DNA-templated transcription"/>
    <property type="evidence" value="ECO:0007669"/>
    <property type="project" value="InterPro"/>
</dbReference>
<dbReference type="Gene3D" id="3.30.450.20">
    <property type="entry name" value="PAS domain"/>
    <property type="match status" value="1"/>
</dbReference>
<dbReference type="CDD" id="cd00130">
    <property type="entry name" value="PAS"/>
    <property type="match status" value="1"/>
</dbReference>
<evidence type="ECO:0000313" key="3">
    <source>
        <dbReference type="Proteomes" id="UP000036902"/>
    </source>
</evidence>
<dbReference type="InterPro" id="IPR052155">
    <property type="entry name" value="Biofilm_reg_signaling"/>
</dbReference>
<dbReference type="PROSITE" id="PS50883">
    <property type="entry name" value="EAL"/>
    <property type="match status" value="1"/>
</dbReference>
<evidence type="ECO:0000313" key="2">
    <source>
        <dbReference type="EMBL" id="AMO38871.1"/>
    </source>
</evidence>
<dbReference type="InterPro" id="IPR000014">
    <property type="entry name" value="PAS"/>
</dbReference>
<name>A0A127KAF1_9RHOO</name>
<sequence>MNIPGRPPGAPSPAEPFVPDLSEGAEAGVYLALLELIDEGLIITGDEFILDANGAACHLLGRDYRQVAGRSLSALFPTEEAFLDVRARLLIQGERRSLITVALPEGGTRELQVLCAPRLRPGLHALILSPAGTHPQRLGQLAADPTSQHFASHIESSQLRSALPGTRMLEGTAWQSGLDAFETGLRSALDNGNLTLHFQPLVETRSGRLCAGEALLRWQHPELGLIPFGRFKGALRDPQLIARLGDWVLNTACRYGRLWPAGPAGRQPPRLTVNVATEQLLHGDFAECVRLVLENSNLAPDRLELDLDERILETDSPSLLQTMTTLSAMGVRLAIDDFGRGMSSIRRLKRYPLKAVKLDPDLVRGVGRDEECEAVVEAMAGMAATLGLEVFARGVETRAQQDFLCALDCHLQQGPLFGPPLDAQAFARSLRAAIQ</sequence>
<dbReference type="Gene3D" id="3.20.20.450">
    <property type="entry name" value="EAL domain"/>
    <property type="match status" value="1"/>
</dbReference>
<proteinExistence type="predicted"/>
<dbReference type="PANTHER" id="PTHR44757:SF2">
    <property type="entry name" value="BIOFILM ARCHITECTURE MAINTENANCE PROTEIN MBAA"/>
    <property type="match status" value="1"/>
</dbReference>
<accession>A0A127KAF1</accession>
<dbReference type="InterPro" id="IPR013767">
    <property type="entry name" value="PAS_fold"/>
</dbReference>
<dbReference type="Pfam" id="PF00989">
    <property type="entry name" value="PAS"/>
    <property type="match status" value="1"/>
</dbReference>
<dbReference type="InterPro" id="IPR001633">
    <property type="entry name" value="EAL_dom"/>
</dbReference>
<evidence type="ECO:0000259" key="1">
    <source>
        <dbReference type="PROSITE" id="PS50883"/>
    </source>
</evidence>